<keyword evidence="5" id="KW-0678">Repressor</keyword>
<organism evidence="10 11">
    <name type="scientific">Akanthomyces muscarius</name>
    <name type="common">Entomopathogenic fungus</name>
    <name type="synonym">Lecanicillium muscarium</name>
    <dbReference type="NCBI Taxonomy" id="2231603"/>
    <lineage>
        <taxon>Eukaryota</taxon>
        <taxon>Fungi</taxon>
        <taxon>Dikarya</taxon>
        <taxon>Ascomycota</taxon>
        <taxon>Pezizomycotina</taxon>
        <taxon>Sordariomycetes</taxon>
        <taxon>Hypocreomycetidae</taxon>
        <taxon>Hypocreales</taxon>
        <taxon>Cordycipitaceae</taxon>
        <taxon>Akanthomyces</taxon>
    </lineage>
</organism>
<sequence length="269" mass="27853">MNPGSSPTKRRAALAALDANAMTTSTPTTGKHADLASTSSSPLKPLSAANRRTSGLLSSAPVLAPPRAPGGSSPGAPSVGMKRSSGIMVLQDAETAAEDMQQQQQQQVPKKNKLEHAQEAPPSTQSSRTHSPDASSVFDAEGQEDATWVTTATDDVGVMVPVVVAARPPPPRVVLTREQAREKIEILRLRLGLASYKLRTGQVSVPLADLQARPLPPPPASTVEHTPDNSQGGGSSAQDSSQEQDEDVEVVAATPPPAAAAAMADMASR</sequence>
<feature type="compositionally biased region" description="Low complexity" evidence="9">
    <location>
        <begin position="259"/>
        <end position="269"/>
    </location>
</feature>
<evidence type="ECO:0000256" key="6">
    <source>
        <dbReference type="ARBA" id="ARBA00023015"/>
    </source>
</evidence>
<feature type="compositionally biased region" description="Polar residues" evidence="9">
    <location>
        <begin position="121"/>
        <end position="134"/>
    </location>
</feature>
<gene>
    <name evidence="10" type="ORF">LMH87_007167</name>
</gene>
<proteinExistence type="inferred from homology"/>
<evidence type="ECO:0000256" key="4">
    <source>
        <dbReference type="ARBA" id="ARBA00022490"/>
    </source>
</evidence>
<dbReference type="Proteomes" id="UP001144673">
    <property type="component" value="Chromosome 1"/>
</dbReference>
<evidence type="ECO:0000256" key="3">
    <source>
        <dbReference type="ARBA" id="ARBA00006922"/>
    </source>
</evidence>
<dbReference type="EMBL" id="JAJHUN010000001">
    <property type="protein sequence ID" value="KAJ4165537.1"/>
    <property type="molecule type" value="Genomic_DNA"/>
</dbReference>
<evidence type="ECO:0000313" key="11">
    <source>
        <dbReference type="Proteomes" id="UP001144673"/>
    </source>
</evidence>
<evidence type="ECO:0000256" key="1">
    <source>
        <dbReference type="ARBA" id="ARBA00004123"/>
    </source>
</evidence>
<dbReference type="InterPro" id="IPR013734">
    <property type="entry name" value="TF_Nrm1/Whi5"/>
</dbReference>
<keyword evidence="6" id="KW-0805">Transcription regulation</keyword>
<keyword evidence="7" id="KW-0804">Transcription</keyword>
<evidence type="ECO:0000256" key="2">
    <source>
        <dbReference type="ARBA" id="ARBA00004496"/>
    </source>
</evidence>
<keyword evidence="8" id="KW-0539">Nucleus</keyword>
<evidence type="ECO:0000313" key="10">
    <source>
        <dbReference type="EMBL" id="KAJ4165537.1"/>
    </source>
</evidence>
<evidence type="ECO:0000256" key="5">
    <source>
        <dbReference type="ARBA" id="ARBA00022491"/>
    </source>
</evidence>
<keyword evidence="11" id="KW-1185">Reference proteome</keyword>
<dbReference type="GeneID" id="80894326"/>
<dbReference type="RefSeq" id="XP_056060452.1">
    <property type="nucleotide sequence ID" value="XM_056192210.1"/>
</dbReference>
<comment type="caution">
    <text evidence="10">The sequence shown here is derived from an EMBL/GenBank/DDBJ whole genome shotgun (WGS) entry which is preliminary data.</text>
</comment>
<comment type="similarity">
    <text evidence="3">Belongs to the WHI5/NRM1 family.</text>
</comment>
<evidence type="ECO:0008006" key="12">
    <source>
        <dbReference type="Google" id="ProtNLM"/>
    </source>
</evidence>
<dbReference type="AlphaFoldDB" id="A0A9W8QSC5"/>
<protein>
    <recommendedName>
        <fullName evidence="12">Cyclin-dependent kinase</fullName>
    </recommendedName>
</protein>
<feature type="compositionally biased region" description="Low complexity" evidence="9">
    <location>
        <begin position="69"/>
        <end position="78"/>
    </location>
</feature>
<feature type="region of interest" description="Disordered" evidence="9">
    <location>
        <begin position="17"/>
        <end position="149"/>
    </location>
</feature>
<dbReference type="KEGG" id="amus:LMH87_007167"/>
<keyword evidence="4" id="KW-0963">Cytoplasm</keyword>
<accession>A0A9W8QSC5</accession>
<evidence type="ECO:0000256" key="9">
    <source>
        <dbReference type="SAM" id="MobiDB-lite"/>
    </source>
</evidence>
<reference evidence="10" key="1">
    <citation type="journal article" date="2023" name="Access Microbiol">
        <title>De-novo genome assembly for Akanthomyces muscarius, a biocontrol agent of insect agricultural pests.</title>
        <authorList>
            <person name="Erdos Z."/>
            <person name="Studholme D.J."/>
            <person name="Raymond B."/>
            <person name="Sharma M."/>
        </authorList>
    </citation>
    <scope>NUCLEOTIDE SEQUENCE</scope>
    <source>
        <strain evidence="10">Ve6</strain>
    </source>
</reference>
<evidence type="ECO:0000256" key="7">
    <source>
        <dbReference type="ARBA" id="ARBA00023163"/>
    </source>
</evidence>
<name>A0A9W8QSC5_AKAMU</name>
<comment type="subcellular location">
    <subcellularLocation>
        <location evidence="2">Cytoplasm</location>
    </subcellularLocation>
    <subcellularLocation>
        <location evidence="1">Nucleus</location>
    </subcellularLocation>
</comment>
<feature type="region of interest" description="Disordered" evidence="9">
    <location>
        <begin position="209"/>
        <end position="269"/>
    </location>
</feature>
<dbReference type="GO" id="GO:0005634">
    <property type="term" value="C:nucleus"/>
    <property type="evidence" value="ECO:0007669"/>
    <property type="project" value="UniProtKB-SubCell"/>
</dbReference>
<evidence type="ECO:0000256" key="8">
    <source>
        <dbReference type="ARBA" id="ARBA00023242"/>
    </source>
</evidence>
<dbReference type="Pfam" id="PF08528">
    <property type="entry name" value="Whi5"/>
    <property type="match status" value="1"/>
</dbReference>
<dbReference type="GO" id="GO:0005737">
    <property type="term" value="C:cytoplasm"/>
    <property type="evidence" value="ECO:0007669"/>
    <property type="project" value="UniProtKB-SubCell"/>
</dbReference>